<dbReference type="InterPro" id="IPR001609">
    <property type="entry name" value="Myosin_head_motor_dom-like"/>
</dbReference>
<evidence type="ECO:0000259" key="5">
    <source>
        <dbReference type="PROSITE" id="PS51456"/>
    </source>
</evidence>
<dbReference type="GO" id="GO:0016459">
    <property type="term" value="C:myosin complex"/>
    <property type="evidence" value="ECO:0007669"/>
    <property type="project" value="UniProtKB-KW"/>
</dbReference>
<dbReference type="EMBL" id="JAYRBN010000075">
    <property type="protein sequence ID" value="KAL2732237.1"/>
    <property type="molecule type" value="Genomic_DNA"/>
</dbReference>
<comment type="caution">
    <text evidence="6">The sequence shown here is derived from an EMBL/GenBank/DDBJ whole genome shotgun (WGS) entry which is preliminary data.</text>
</comment>
<keyword evidence="4" id="KW-0518">Myosin</keyword>
<proteinExistence type="inferred from homology"/>
<dbReference type="PROSITE" id="PS51456">
    <property type="entry name" value="MYOSIN_MOTOR"/>
    <property type="match status" value="1"/>
</dbReference>
<comment type="similarity">
    <text evidence="4">Belongs to the TRAFAC class myosin-kinesin ATPase superfamily. Myosin family.</text>
</comment>
<keyword evidence="7" id="KW-1185">Reference proteome</keyword>
<dbReference type="InterPro" id="IPR027417">
    <property type="entry name" value="P-loop_NTPase"/>
</dbReference>
<evidence type="ECO:0000313" key="6">
    <source>
        <dbReference type="EMBL" id="KAL2732237.1"/>
    </source>
</evidence>
<dbReference type="AlphaFoldDB" id="A0ABD2BHJ2"/>
<comment type="caution">
    <text evidence="4">Lacks conserved residue(s) required for the propagation of feature annotation.</text>
</comment>
<dbReference type="GO" id="GO:0003779">
    <property type="term" value="F:actin binding"/>
    <property type="evidence" value="ECO:0007669"/>
    <property type="project" value="UniProtKB-KW"/>
</dbReference>
<dbReference type="Proteomes" id="UP001607303">
    <property type="component" value="Unassembled WGS sequence"/>
</dbReference>
<evidence type="ECO:0000256" key="3">
    <source>
        <dbReference type="ARBA" id="ARBA00023203"/>
    </source>
</evidence>
<dbReference type="Pfam" id="PF00063">
    <property type="entry name" value="Myosin_head"/>
    <property type="match status" value="2"/>
</dbReference>
<keyword evidence="3 4" id="KW-0009">Actin-binding</keyword>
<evidence type="ECO:0000256" key="2">
    <source>
        <dbReference type="ARBA" id="ARBA00022840"/>
    </source>
</evidence>
<dbReference type="PANTHER" id="PTHR13140">
    <property type="entry name" value="MYOSIN"/>
    <property type="match status" value="1"/>
</dbReference>
<dbReference type="PANTHER" id="PTHR13140:SF706">
    <property type="entry name" value="DILUTE CLASS UNCONVENTIONAL MYOSIN, ISOFORM C"/>
    <property type="match status" value="1"/>
</dbReference>
<reference evidence="6 7" key="1">
    <citation type="journal article" date="2024" name="Ann. Entomol. Soc. Am.">
        <title>Genomic analyses of the southern and eastern yellowjacket wasps (Hymenoptera: Vespidae) reveal evolutionary signatures of social life.</title>
        <authorList>
            <person name="Catto M.A."/>
            <person name="Caine P.B."/>
            <person name="Orr S.E."/>
            <person name="Hunt B.G."/>
            <person name="Goodisman M.A.D."/>
        </authorList>
    </citation>
    <scope>NUCLEOTIDE SEQUENCE [LARGE SCALE GENOMIC DNA]</scope>
    <source>
        <strain evidence="6">232</strain>
        <tissue evidence="6">Head and thorax</tissue>
    </source>
</reference>
<dbReference type="GO" id="GO:0005524">
    <property type="term" value="F:ATP binding"/>
    <property type="evidence" value="ECO:0007669"/>
    <property type="project" value="UniProtKB-KW"/>
</dbReference>
<sequence length="165" mass="19532">MRIYPLEKSRIMVQANEERNYHIFYQICSVAKRLAHLHLENSIEFHCINPENNSRIKGVDDLSCFDDTIKLLGTNMNAMRKWLCYRKIISMREDFLKPMNAKQAIRIRIALAKHIYSKLSNWIVICINNSLQFQDKVQCFISVLDIYAFGTFEINSFKILYKLCE</sequence>
<keyword evidence="4" id="KW-0505">Motor protein</keyword>
<evidence type="ECO:0000256" key="1">
    <source>
        <dbReference type="ARBA" id="ARBA00022741"/>
    </source>
</evidence>
<organism evidence="6 7">
    <name type="scientific">Vespula maculifrons</name>
    <name type="common">Eastern yellow jacket</name>
    <name type="synonym">Wasp</name>
    <dbReference type="NCBI Taxonomy" id="7453"/>
    <lineage>
        <taxon>Eukaryota</taxon>
        <taxon>Metazoa</taxon>
        <taxon>Ecdysozoa</taxon>
        <taxon>Arthropoda</taxon>
        <taxon>Hexapoda</taxon>
        <taxon>Insecta</taxon>
        <taxon>Pterygota</taxon>
        <taxon>Neoptera</taxon>
        <taxon>Endopterygota</taxon>
        <taxon>Hymenoptera</taxon>
        <taxon>Apocrita</taxon>
        <taxon>Aculeata</taxon>
        <taxon>Vespoidea</taxon>
        <taxon>Vespidae</taxon>
        <taxon>Vespinae</taxon>
        <taxon>Vespula</taxon>
    </lineage>
</organism>
<feature type="domain" description="Myosin motor" evidence="5">
    <location>
        <begin position="1"/>
        <end position="165"/>
    </location>
</feature>
<name>A0ABD2BHJ2_VESMC</name>
<dbReference type="Gene3D" id="1.20.120.720">
    <property type="entry name" value="Myosin VI head, motor domain, U50 subdomain"/>
    <property type="match status" value="1"/>
</dbReference>
<accession>A0ABD2BHJ2</accession>
<dbReference type="SUPFAM" id="SSF52540">
    <property type="entry name" value="P-loop containing nucleoside triphosphate hydrolases"/>
    <property type="match status" value="1"/>
</dbReference>
<keyword evidence="2" id="KW-0067">ATP-binding</keyword>
<evidence type="ECO:0000256" key="4">
    <source>
        <dbReference type="PROSITE-ProRule" id="PRU00782"/>
    </source>
</evidence>
<gene>
    <name evidence="6" type="ORF">V1477_014478</name>
</gene>
<protein>
    <submittedName>
        <fullName evidence="6">Unconventional myosin-Va isoform X3</fullName>
    </submittedName>
</protein>
<keyword evidence="1" id="KW-0547">Nucleotide-binding</keyword>
<evidence type="ECO:0000313" key="7">
    <source>
        <dbReference type="Proteomes" id="UP001607303"/>
    </source>
</evidence>